<sequence>MQASPERTTLKRQRSRPSAWWAAPPSNAPPPWVLQAQAQPAEEQIRERERQAQTQKRKDGAAKRKRGISEAPQAGNRGVSKSRAGGDGGKKAENRRSGGSGKTGEEKGKGSEVHGEGNSKVVRRGKSSGGAQDLMGLEIQMGESGKVSGKGQKRKPEKKGVTTQGWNGSAAEENEKALRRGRSSGGEAELRALGESSMGTEAASGDTSAAARLEEDDKIKSTGEVTAKKRGRSAATHVDELDAQEDGEHAVARRRGRSSVVGAQMQVEKKPTEETALRNQGRPVVVHDEDQVDELVDETLEMAAPKKKSHRSPAVPMDKAEGALKKASERRGRLSISGQGPIPKPLQAPVDEAQRATKKRGRPTAPEGSAEAVSDEPATKKKRGRIYDNGLLEPNMAQITKTGAPVRGRARTRPSDVVEPEPSKPRDQDRGRKRTRQSDVHIAEPVAQLESRGRRRTRRSAEIEQDTVPELAHKAVPKAVKAKRRSEVIEVEAASSKLTRSRSDKRAKPATTTTVPKAGKASSSTQPPVKTKKGARSATVVTEIETPNSAPSQTRRKNSKRSSEVEVQSRKHKAVEKPEPLKRRRSSKLSVQDQHEEPEPELAPYQHLRAVTRKVSRQTIEKKWEPLPPLCVDRITQLLQDTQRPVLVHLHDEKKKSQASSAMQSIARRLTTKVSRGLPFPPGSRKHREDDFDFEKIVELNRVLEAQLTPALHSNALLEAELRKELAMLELEKASMVELETNANSEAVARNKAARKLHHALQLDDVLGEEVLRDDIGLDFERRLQPLAFGLQDDPDLQDLVNSLEGHVNTVQGNLKQVEGVSQAMANSRAAVQATLFHRLDSARYDDVVLGFEE</sequence>
<dbReference type="Pfam" id="PF13094">
    <property type="entry name" value="CENP-Q"/>
    <property type="match status" value="1"/>
</dbReference>
<organism evidence="2 3">
    <name type="scientific">Marssonina brunnea f. sp. multigermtubi (strain MB_m1)</name>
    <name type="common">Marssonina leaf spot fungus</name>
    <dbReference type="NCBI Taxonomy" id="1072389"/>
    <lineage>
        <taxon>Eukaryota</taxon>
        <taxon>Fungi</taxon>
        <taxon>Dikarya</taxon>
        <taxon>Ascomycota</taxon>
        <taxon>Pezizomycotina</taxon>
        <taxon>Leotiomycetes</taxon>
        <taxon>Helotiales</taxon>
        <taxon>Drepanopezizaceae</taxon>
        <taxon>Drepanopeziza</taxon>
    </lineage>
</organism>
<feature type="compositionally biased region" description="Basic and acidic residues" evidence="1">
    <location>
        <begin position="212"/>
        <end position="221"/>
    </location>
</feature>
<dbReference type="HOGENOM" id="CLU_334355_0_0_1"/>
<feature type="compositionally biased region" description="Basic and acidic residues" evidence="1">
    <location>
        <begin position="413"/>
        <end position="442"/>
    </location>
</feature>
<dbReference type="AlphaFoldDB" id="K1WUN9"/>
<feature type="compositionally biased region" description="Low complexity" evidence="1">
    <location>
        <begin position="509"/>
        <end position="521"/>
    </location>
</feature>
<dbReference type="InParanoid" id="K1WUN9"/>
<evidence type="ECO:0000313" key="2">
    <source>
        <dbReference type="EMBL" id="EKD21395.1"/>
    </source>
</evidence>
<dbReference type="OrthoDB" id="2420947at2759"/>
<dbReference type="KEGG" id="mbe:MBM_00508"/>
<feature type="compositionally biased region" description="Basic and acidic residues" evidence="1">
    <location>
        <begin position="43"/>
        <end position="62"/>
    </location>
</feature>
<feature type="region of interest" description="Disordered" evidence="1">
    <location>
        <begin position="302"/>
        <end position="605"/>
    </location>
</feature>
<dbReference type="GeneID" id="18756443"/>
<proteinExistence type="predicted"/>
<protein>
    <submittedName>
        <fullName evidence="2">Kinetochore protein fta7</fullName>
    </submittedName>
</protein>
<feature type="compositionally biased region" description="Basic and acidic residues" evidence="1">
    <location>
        <begin position="561"/>
        <end position="581"/>
    </location>
</feature>
<dbReference type="STRING" id="1072389.K1WUN9"/>
<feature type="compositionally biased region" description="Low complexity" evidence="1">
    <location>
        <begin position="16"/>
        <end position="25"/>
    </location>
</feature>
<dbReference type="EMBL" id="JH921428">
    <property type="protein sequence ID" value="EKD21395.1"/>
    <property type="molecule type" value="Genomic_DNA"/>
</dbReference>
<dbReference type="eggNOG" id="ENOG502SASA">
    <property type="taxonomic scope" value="Eukaryota"/>
</dbReference>
<dbReference type="Proteomes" id="UP000006753">
    <property type="component" value="Unassembled WGS sequence"/>
</dbReference>
<dbReference type="OMA" id="QAHEPPR"/>
<gene>
    <name evidence="2" type="ORF">MBM_00508</name>
</gene>
<evidence type="ECO:0000313" key="3">
    <source>
        <dbReference type="Proteomes" id="UP000006753"/>
    </source>
</evidence>
<accession>K1WUN9</accession>
<keyword evidence="3" id="KW-1185">Reference proteome</keyword>
<feature type="compositionally biased region" description="Basic and acidic residues" evidence="1">
    <location>
        <begin position="267"/>
        <end position="276"/>
    </location>
</feature>
<feature type="region of interest" description="Disordered" evidence="1">
    <location>
        <begin position="1"/>
        <end position="290"/>
    </location>
</feature>
<feature type="compositionally biased region" description="Basic and acidic residues" evidence="1">
    <location>
        <begin position="103"/>
        <end position="117"/>
    </location>
</feature>
<feature type="compositionally biased region" description="Basic and acidic residues" evidence="1">
    <location>
        <begin position="318"/>
        <end position="332"/>
    </location>
</feature>
<name>K1WUN9_MARBU</name>
<reference evidence="2 3" key="1">
    <citation type="journal article" date="2012" name="BMC Genomics">
        <title>Sequencing the genome of Marssonina brunnea reveals fungus-poplar co-evolution.</title>
        <authorList>
            <person name="Zhu S."/>
            <person name="Cao Y.-Z."/>
            <person name="Jiang C."/>
            <person name="Tan B.-Y."/>
            <person name="Wang Z."/>
            <person name="Feng S."/>
            <person name="Zhang L."/>
            <person name="Su X.-H."/>
            <person name="Brejova B."/>
            <person name="Vinar T."/>
            <person name="Xu M."/>
            <person name="Wang M.-X."/>
            <person name="Zhang S.-G."/>
            <person name="Huang M.-R."/>
            <person name="Wu R."/>
            <person name="Zhou Y."/>
        </authorList>
    </citation>
    <scope>NUCLEOTIDE SEQUENCE [LARGE SCALE GENOMIC DNA]</scope>
    <source>
        <strain evidence="2 3">MB_m1</strain>
    </source>
</reference>
<dbReference type="InterPro" id="IPR025212">
    <property type="entry name" value="CAD_CENP-Q"/>
</dbReference>
<dbReference type="RefSeq" id="XP_007288397.1">
    <property type="nucleotide sequence ID" value="XM_007288335.1"/>
</dbReference>
<evidence type="ECO:0000256" key="1">
    <source>
        <dbReference type="SAM" id="MobiDB-lite"/>
    </source>
</evidence>